<sequence>MLFLPTKMRHGFRPFQRQYTCKQEERLRTQYSRILYLEILPNTAQPRDSGCGLLGAPPISAWRLRPSTDLVRINDEPVSHDSARTDLPPTVSRPYSVAKCGASIFQLCHA</sequence>
<evidence type="ECO:0000313" key="2">
    <source>
        <dbReference type="Proteomes" id="UP001283361"/>
    </source>
</evidence>
<proteinExistence type="predicted"/>
<protein>
    <submittedName>
        <fullName evidence="1">Uncharacterized protein</fullName>
    </submittedName>
</protein>
<gene>
    <name evidence="1" type="ORF">RRG08_048386</name>
</gene>
<organism evidence="1 2">
    <name type="scientific">Elysia crispata</name>
    <name type="common">lettuce slug</name>
    <dbReference type="NCBI Taxonomy" id="231223"/>
    <lineage>
        <taxon>Eukaryota</taxon>
        <taxon>Metazoa</taxon>
        <taxon>Spiralia</taxon>
        <taxon>Lophotrochozoa</taxon>
        <taxon>Mollusca</taxon>
        <taxon>Gastropoda</taxon>
        <taxon>Heterobranchia</taxon>
        <taxon>Euthyneura</taxon>
        <taxon>Panpulmonata</taxon>
        <taxon>Sacoglossa</taxon>
        <taxon>Placobranchoidea</taxon>
        <taxon>Plakobranchidae</taxon>
        <taxon>Elysia</taxon>
    </lineage>
</organism>
<dbReference type="Proteomes" id="UP001283361">
    <property type="component" value="Unassembled WGS sequence"/>
</dbReference>
<dbReference type="AlphaFoldDB" id="A0AAE1B9A6"/>
<accession>A0AAE1B9A6</accession>
<evidence type="ECO:0000313" key="1">
    <source>
        <dbReference type="EMBL" id="KAK3801799.1"/>
    </source>
</evidence>
<comment type="caution">
    <text evidence="1">The sequence shown here is derived from an EMBL/GenBank/DDBJ whole genome shotgun (WGS) entry which is preliminary data.</text>
</comment>
<keyword evidence="2" id="KW-1185">Reference proteome</keyword>
<reference evidence="1" key="1">
    <citation type="journal article" date="2023" name="G3 (Bethesda)">
        <title>A reference genome for the long-term kleptoplast-retaining sea slug Elysia crispata morphotype clarki.</title>
        <authorList>
            <person name="Eastman K.E."/>
            <person name="Pendleton A.L."/>
            <person name="Shaikh M.A."/>
            <person name="Suttiyut T."/>
            <person name="Ogas R."/>
            <person name="Tomko P."/>
            <person name="Gavelis G."/>
            <person name="Widhalm J.R."/>
            <person name="Wisecaver J.H."/>
        </authorList>
    </citation>
    <scope>NUCLEOTIDE SEQUENCE</scope>
    <source>
        <strain evidence="1">ECLA1</strain>
    </source>
</reference>
<dbReference type="EMBL" id="JAWDGP010000283">
    <property type="protein sequence ID" value="KAK3801799.1"/>
    <property type="molecule type" value="Genomic_DNA"/>
</dbReference>
<name>A0AAE1B9A6_9GAST</name>